<dbReference type="Proteomes" id="UP001152795">
    <property type="component" value="Unassembled WGS sequence"/>
</dbReference>
<dbReference type="AlphaFoldDB" id="A0A7D9HEA9"/>
<name>A0A7D9HEA9_PARCT</name>
<evidence type="ECO:0000313" key="2">
    <source>
        <dbReference type="Proteomes" id="UP001152795"/>
    </source>
</evidence>
<comment type="caution">
    <text evidence="1">The sequence shown here is derived from an EMBL/GenBank/DDBJ whole genome shotgun (WGS) entry which is preliminary data.</text>
</comment>
<organism evidence="1 2">
    <name type="scientific">Paramuricea clavata</name>
    <name type="common">Red gorgonian</name>
    <name type="synonym">Violescent sea-whip</name>
    <dbReference type="NCBI Taxonomy" id="317549"/>
    <lineage>
        <taxon>Eukaryota</taxon>
        <taxon>Metazoa</taxon>
        <taxon>Cnidaria</taxon>
        <taxon>Anthozoa</taxon>
        <taxon>Octocorallia</taxon>
        <taxon>Malacalcyonacea</taxon>
        <taxon>Plexauridae</taxon>
        <taxon>Paramuricea</taxon>
    </lineage>
</organism>
<reference evidence="1" key="1">
    <citation type="submission" date="2020-04" db="EMBL/GenBank/DDBJ databases">
        <authorList>
            <person name="Alioto T."/>
            <person name="Alioto T."/>
            <person name="Gomez Garrido J."/>
        </authorList>
    </citation>
    <scope>NUCLEOTIDE SEQUENCE</scope>
    <source>
        <strain evidence="1">A484AB</strain>
    </source>
</reference>
<dbReference type="OrthoDB" id="5983368at2759"/>
<keyword evidence="2" id="KW-1185">Reference proteome</keyword>
<gene>
    <name evidence="1" type="ORF">PACLA_8A063429</name>
</gene>
<dbReference type="EMBL" id="CACRXK020000296">
    <property type="protein sequence ID" value="CAB3980507.1"/>
    <property type="molecule type" value="Genomic_DNA"/>
</dbReference>
<proteinExistence type="predicted"/>
<accession>A0A7D9HEA9</accession>
<protein>
    <submittedName>
        <fullName evidence="1">Uncharacterized protein</fullName>
    </submittedName>
</protein>
<evidence type="ECO:0000313" key="1">
    <source>
        <dbReference type="EMBL" id="CAB3980507.1"/>
    </source>
</evidence>
<sequence length="154" mass="18021">MSAKSINLEEFRSLLDEKLVPLKSEISELNSKFEEMRSFIDMTNEKYEEVMSMLGERDVERKQIISENKILKSTVQMMESHVKQFRESINKMEQYSRRESLEIKGIPVTKDENTDELVTKVGEYNIVNKLIVVLLPWRAGGPRAGSETKTFWRQ</sequence>